<sequence length="226" mass="25763">MPRKLFDIEISEITLCKSPANRKKFFIKKSEEKNMDTLIDKLKKFLSETDEDIDGALTKEQVEKIEKIDKKDQKEIEENLDVLSAYEDIPDDLEGSLHFFIKQAIDQIDIEEIDKAGAKLSKTTQTALKEIRAHIEGSPRAIEKLDILLGIEPKKTKKGGDGDENLSAETLARLERLEELEKKEKEELTKEADQKQEEKIAGIVNKALKDAGFKEIPQKKSIDRQA</sequence>
<gene>
    <name evidence="2" type="ORF">S03H2_57262</name>
</gene>
<feature type="non-terminal residue" evidence="2">
    <location>
        <position position="226"/>
    </location>
</feature>
<protein>
    <submittedName>
        <fullName evidence="2">Uncharacterized protein</fullName>
    </submittedName>
</protein>
<accession>X1KD39</accession>
<evidence type="ECO:0000256" key="1">
    <source>
        <dbReference type="SAM" id="Coils"/>
    </source>
</evidence>
<feature type="coiled-coil region" evidence="1">
    <location>
        <begin position="167"/>
        <end position="198"/>
    </location>
</feature>
<keyword evidence="1" id="KW-0175">Coiled coil</keyword>
<organism evidence="2">
    <name type="scientific">marine sediment metagenome</name>
    <dbReference type="NCBI Taxonomy" id="412755"/>
    <lineage>
        <taxon>unclassified sequences</taxon>
        <taxon>metagenomes</taxon>
        <taxon>ecological metagenomes</taxon>
    </lineage>
</organism>
<evidence type="ECO:0000313" key="2">
    <source>
        <dbReference type="EMBL" id="GAH79958.1"/>
    </source>
</evidence>
<dbReference type="AlphaFoldDB" id="X1KD39"/>
<proteinExistence type="predicted"/>
<reference evidence="2" key="1">
    <citation type="journal article" date="2014" name="Front. Microbiol.">
        <title>High frequency of phylogenetically diverse reductive dehalogenase-homologous genes in deep subseafloor sedimentary metagenomes.</title>
        <authorList>
            <person name="Kawai M."/>
            <person name="Futagami T."/>
            <person name="Toyoda A."/>
            <person name="Takaki Y."/>
            <person name="Nishi S."/>
            <person name="Hori S."/>
            <person name="Arai W."/>
            <person name="Tsubouchi T."/>
            <person name="Morono Y."/>
            <person name="Uchiyama I."/>
            <person name="Ito T."/>
            <person name="Fujiyama A."/>
            <person name="Inagaki F."/>
            <person name="Takami H."/>
        </authorList>
    </citation>
    <scope>NUCLEOTIDE SEQUENCE</scope>
    <source>
        <strain evidence="2">Expedition CK06-06</strain>
    </source>
</reference>
<dbReference type="EMBL" id="BARU01036699">
    <property type="protein sequence ID" value="GAH79958.1"/>
    <property type="molecule type" value="Genomic_DNA"/>
</dbReference>
<comment type="caution">
    <text evidence="2">The sequence shown here is derived from an EMBL/GenBank/DDBJ whole genome shotgun (WGS) entry which is preliminary data.</text>
</comment>
<name>X1KD39_9ZZZZ</name>